<dbReference type="CDD" id="cd02068">
    <property type="entry name" value="radical_SAM_B12_BD"/>
    <property type="match status" value="1"/>
</dbReference>
<evidence type="ECO:0000256" key="4">
    <source>
        <dbReference type="ARBA" id="ARBA00023004"/>
    </source>
</evidence>
<evidence type="ECO:0000259" key="6">
    <source>
        <dbReference type="PROSITE" id="PS51332"/>
    </source>
</evidence>
<gene>
    <name evidence="7" type="ORF">ADUPG1_002660</name>
</gene>
<reference evidence="7" key="1">
    <citation type="submission" date="2022-03" db="EMBL/GenBank/DDBJ databases">
        <title>Draft genome sequence of Aduncisulcus paluster, a free-living microaerophilic Fornicata.</title>
        <authorList>
            <person name="Yuyama I."/>
            <person name="Kume K."/>
            <person name="Tamura T."/>
            <person name="Inagaki Y."/>
            <person name="Hashimoto T."/>
        </authorList>
    </citation>
    <scope>NUCLEOTIDE SEQUENCE</scope>
    <source>
        <strain evidence="7">NY0171</strain>
    </source>
</reference>
<sequence>MDENQKSSTVANRERCDSVHMKDILIVQPPASFENDNPVLPQSSVGIGMLTIMAYIEAHGYSGEVVHIPRALEAGLGMDHVMERICAANPKLIAIGLNWLHFSDGAIRLAEILREKLPNASIVIGGQHATLFSEEIVNNCDAIEGVTVGESEITILKLLESSSRETRKLPPVKGLTYRAQDGRIITSKPEIVEDIDSLPFYGYK</sequence>
<comment type="caution">
    <text evidence="7">The sequence shown here is derived from an EMBL/GenBank/DDBJ whole genome shotgun (WGS) entry which is preliminary data.</text>
</comment>
<evidence type="ECO:0000256" key="1">
    <source>
        <dbReference type="ARBA" id="ARBA00001966"/>
    </source>
</evidence>
<name>A0ABQ5KMT7_9EUKA</name>
<keyword evidence="2" id="KW-0949">S-adenosyl-L-methionine</keyword>
<accession>A0ABQ5KMT7</accession>
<protein>
    <recommendedName>
        <fullName evidence="6">B12-binding domain-containing protein</fullName>
    </recommendedName>
</protein>
<dbReference type="Pfam" id="PF02310">
    <property type="entry name" value="B12-binding"/>
    <property type="match status" value="1"/>
</dbReference>
<feature type="domain" description="B12-binding" evidence="6">
    <location>
        <begin position="21"/>
        <end position="169"/>
    </location>
</feature>
<evidence type="ECO:0000313" key="7">
    <source>
        <dbReference type="EMBL" id="GKT33833.1"/>
    </source>
</evidence>
<dbReference type="Gene3D" id="3.40.50.280">
    <property type="entry name" value="Cobalamin-binding domain"/>
    <property type="match status" value="1"/>
</dbReference>
<organism evidence="7 8">
    <name type="scientific">Aduncisulcus paluster</name>
    <dbReference type="NCBI Taxonomy" id="2918883"/>
    <lineage>
        <taxon>Eukaryota</taxon>
        <taxon>Metamonada</taxon>
        <taxon>Carpediemonas-like organisms</taxon>
        <taxon>Aduncisulcus</taxon>
    </lineage>
</organism>
<evidence type="ECO:0000256" key="2">
    <source>
        <dbReference type="ARBA" id="ARBA00022691"/>
    </source>
</evidence>
<keyword evidence="5" id="KW-0411">Iron-sulfur</keyword>
<proteinExistence type="predicted"/>
<comment type="cofactor">
    <cofactor evidence="1">
        <name>[4Fe-4S] cluster</name>
        <dbReference type="ChEBI" id="CHEBI:49883"/>
    </cofactor>
</comment>
<feature type="non-terminal residue" evidence="7">
    <location>
        <position position="204"/>
    </location>
</feature>
<dbReference type="EMBL" id="BQXS01003202">
    <property type="protein sequence ID" value="GKT33833.1"/>
    <property type="molecule type" value="Genomic_DNA"/>
</dbReference>
<keyword evidence="8" id="KW-1185">Reference proteome</keyword>
<dbReference type="Proteomes" id="UP001057375">
    <property type="component" value="Unassembled WGS sequence"/>
</dbReference>
<evidence type="ECO:0000256" key="3">
    <source>
        <dbReference type="ARBA" id="ARBA00022723"/>
    </source>
</evidence>
<dbReference type="PANTHER" id="PTHR43409">
    <property type="entry name" value="ANAEROBIC MAGNESIUM-PROTOPORPHYRIN IX MONOMETHYL ESTER CYCLASE-RELATED"/>
    <property type="match status" value="1"/>
</dbReference>
<dbReference type="InterPro" id="IPR006158">
    <property type="entry name" value="Cobalamin-bd"/>
</dbReference>
<dbReference type="InterPro" id="IPR051198">
    <property type="entry name" value="BchE-like"/>
</dbReference>
<keyword evidence="3" id="KW-0479">Metal-binding</keyword>
<evidence type="ECO:0000313" key="8">
    <source>
        <dbReference type="Proteomes" id="UP001057375"/>
    </source>
</evidence>
<dbReference type="PROSITE" id="PS51332">
    <property type="entry name" value="B12_BINDING"/>
    <property type="match status" value="1"/>
</dbReference>
<keyword evidence="4" id="KW-0408">Iron</keyword>
<evidence type="ECO:0000256" key="5">
    <source>
        <dbReference type="ARBA" id="ARBA00023014"/>
    </source>
</evidence>